<evidence type="ECO:0000313" key="3">
    <source>
        <dbReference type="Proteomes" id="UP000501690"/>
    </source>
</evidence>
<keyword evidence="3" id="KW-1185">Reference proteome</keyword>
<feature type="compositionally biased region" description="Low complexity" evidence="1">
    <location>
        <begin position="72"/>
        <end position="83"/>
    </location>
</feature>
<name>A0A4D6LW57_VIGUN</name>
<dbReference type="AlphaFoldDB" id="A0A4D6LW57"/>
<reference evidence="2 3" key="1">
    <citation type="submission" date="2019-04" db="EMBL/GenBank/DDBJ databases">
        <title>An improved genome assembly and genetic linkage map for asparagus bean, Vigna unguiculata ssp. sesquipedialis.</title>
        <authorList>
            <person name="Xia Q."/>
            <person name="Zhang R."/>
            <person name="Dong Y."/>
        </authorList>
    </citation>
    <scope>NUCLEOTIDE SEQUENCE [LARGE SCALE GENOMIC DNA]</scope>
    <source>
        <tissue evidence="2">Leaf</tissue>
    </source>
</reference>
<evidence type="ECO:0000256" key="1">
    <source>
        <dbReference type="SAM" id="MobiDB-lite"/>
    </source>
</evidence>
<proteinExistence type="predicted"/>
<feature type="region of interest" description="Disordered" evidence="1">
    <location>
        <begin position="1"/>
        <end position="108"/>
    </location>
</feature>
<gene>
    <name evidence="2" type="ORF">DEO72_LG5g758</name>
</gene>
<protein>
    <submittedName>
        <fullName evidence="2">Uncharacterized protein</fullName>
    </submittedName>
</protein>
<feature type="compositionally biased region" description="Gly residues" evidence="1">
    <location>
        <begin position="95"/>
        <end position="104"/>
    </location>
</feature>
<accession>A0A4D6LW57</accession>
<evidence type="ECO:0000313" key="2">
    <source>
        <dbReference type="EMBL" id="QCD92690.1"/>
    </source>
</evidence>
<dbReference type="Proteomes" id="UP000501690">
    <property type="component" value="Linkage Group LG5"/>
</dbReference>
<sequence>MRKPSSDNNGKKKNELNSPKPRSRSTNAMADEKTEPLRRGTQPIFERGTQTHDGSGEATIAARRRQRRGDGSAMATSVSSSSAIGVVNLGERGDGGTPTHGGSGEATAAVRRRYRRGNGRAMTISVRATAAW</sequence>
<dbReference type="EMBL" id="CP039349">
    <property type="protein sequence ID" value="QCD92690.1"/>
    <property type="molecule type" value="Genomic_DNA"/>
</dbReference>
<organism evidence="2 3">
    <name type="scientific">Vigna unguiculata</name>
    <name type="common">Cowpea</name>
    <dbReference type="NCBI Taxonomy" id="3917"/>
    <lineage>
        <taxon>Eukaryota</taxon>
        <taxon>Viridiplantae</taxon>
        <taxon>Streptophyta</taxon>
        <taxon>Embryophyta</taxon>
        <taxon>Tracheophyta</taxon>
        <taxon>Spermatophyta</taxon>
        <taxon>Magnoliopsida</taxon>
        <taxon>eudicotyledons</taxon>
        <taxon>Gunneridae</taxon>
        <taxon>Pentapetalae</taxon>
        <taxon>rosids</taxon>
        <taxon>fabids</taxon>
        <taxon>Fabales</taxon>
        <taxon>Fabaceae</taxon>
        <taxon>Papilionoideae</taxon>
        <taxon>50 kb inversion clade</taxon>
        <taxon>NPAAA clade</taxon>
        <taxon>indigoferoid/millettioid clade</taxon>
        <taxon>Phaseoleae</taxon>
        <taxon>Vigna</taxon>
    </lineage>
</organism>